<evidence type="ECO:0008006" key="5">
    <source>
        <dbReference type="Google" id="ProtNLM"/>
    </source>
</evidence>
<protein>
    <recommendedName>
        <fullName evidence="5">Transporter</fullName>
    </recommendedName>
</protein>
<evidence type="ECO:0000313" key="3">
    <source>
        <dbReference type="EMBL" id="TFW72570.1"/>
    </source>
</evidence>
<keyword evidence="4" id="KW-1185">Reference proteome</keyword>
<dbReference type="AlphaFoldDB" id="A0A4Y9VTB9"/>
<reference evidence="3 4" key="1">
    <citation type="submission" date="2018-02" db="EMBL/GenBank/DDBJ databases">
        <title>A novel lanthanide dependent methylotroph, Methylotenera sp. La3113.</title>
        <authorList>
            <person name="Lv H."/>
            <person name="Tani A."/>
        </authorList>
    </citation>
    <scope>NUCLEOTIDE SEQUENCE [LARGE SCALE GENOMIC DNA]</scope>
    <source>
        <strain evidence="3 4">La3113</strain>
    </source>
</reference>
<proteinExistence type="predicted"/>
<dbReference type="OrthoDB" id="5297564at2"/>
<dbReference type="EMBL" id="PQVH01000005">
    <property type="protein sequence ID" value="TFW72570.1"/>
    <property type="molecule type" value="Genomic_DNA"/>
</dbReference>
<evidence type="ECO:0000256" key="1">
    <source>
        <dbReference type="SAM" id="Coils"/>
    </source>
</evidence>
<gene>
    <name evidence="3" type="ORF">C3Y98_02895</name>
</gene>
<comment type="caution">
    <text evidence="3">The sequence shown here is derived from an EMBL/GenBank/DDBJ whole genome shotgun (WGS) entry which is preliminary data.</text>
</comment>
<name>A0A4Y9VTB9_9PROT</name>
<accession>A0A4Y9VTB9</accession>
<keyword evidence="1" id="KW-0175">Coiled coil</keyword>
<keyword evidence="2" id="KW-0732">Signal</keyword>
<feature type="chain" id="PRO_5021260974" description="Transporter" evidence="2">
    <location>
        <begin position="26"/>
        <end position="431"/>
    </location>
</feature>
<organism evidence="3 4">
    <name type="scientific">Methylotenera oryzisoli</name>
    <dbReference type="NCBI Taxonomy" id="2080758"/>
    <lineage>
        <taxon>Bacteria</taxon>
        <taxon>Pseudomonadati</taxon>
        <taxon>Pseudomonadota</taxon>
        <taxon>Betaproteobacteria</taxon>
        <taxon>Nitrosomonadales</taxon>
        <taxon>Methylophilaceae</taxon>
        <taxon>Methylotenera</taxon>
    </lineage>
</organism>
<evidence type="ECO:0000313" key="4">
    <source>
        <dbReference type="Proteomes" id="UP000297706"/>
    </source>
</evidence>
<sequence>MVMRTYKLKAITLAISAFLSTNAWSGEATAGAQDVEQLRKELGELNSRYQAQGAALQALAQRLQQLENSGQAQARPMHAVNKKFVVADTDAAPSTSSDRTPALEANEPVIKEAPASRSAEAVYREQHALFNKTFTLEAGVSYSHTDRRQLTLEGFLALDAIFLGNINLDRIQSDITQFDLTGRYSVTDRLQFDLNAPFLYRSSTYESGGAAGGSASTLSERDISNAGLGDVSAGAYYRLFPETPTSPDVVWNVRVKAPTGKDPYGIKLRTDPSNSNLVVPDDLPTGNGVWTLSSGLTFVKTVDPAILFANISYAHNFARKFDDISSQPNVRTSGEIDLGDAYQLGGGLAFALNERMSMSMSYAHRFTQKSKVRADGQSWTSVIGSDSSSGSLNFGVTYAMTDHLSMVANVGVGVTPDAPDVTVGMKFPYSF</sequence>
<evidence type="ECO:0000256" key="2">
    <source>
        <dbReference type="SAM" id="SignalP"/>
    </source>
</evidence>
<dbReference type="Proteomes" id="UP000297706">
    <property type="component" value="Unassembled WGS sequence"/>
</dbReference>
<feature type="coiled-coil region" evidence="1">
    <location>
        <begin position="32"/>
        <end position="69"/>
    </location>
</feature>
<feature type="signal peptide" evidence="2">
    <location>
        <begin position="1"/>
        <end position="25"/>
    </location>
</feature>